<protein>
    <submittedName>
        <fullName evidence="1">PcfB family protein</fullName>
    </submittedName>
</protein>
<proteinExistence type="predicted"/>
<reference evidence="1 2" key="1">
    <citation type="journal article" date="2024" name="Anaerobe">
        <title>The identification of Finegoldia dalianensis sp. nov., isolated from the pus of a patient with skin abscess and genomic analysis of the strains belonging to Finegoldia genus.</title>
        <authorList>
            <person name="Li Y."/>
            <person name="Wang Y."/>
            <person name="Xiao D."/>
            <person name="Wang J."/>
            <person name="Jin D."/>
        </authorList>
    </citation>
    <scope>NUCLEOTIDE SEQUENCE [LARGE SCALE GENOMIC DNA]</scope>
    <source>
        <strain evidence="1 2">LY240594</strain>
    </source>
</reference>
<dbReference type="Pfam" id="PF12687">
    <property type="entry name" value="DUF3801"/>
    <property type="match status" value="1"/>
</dbReference>
<evidence type="ECO:0000313" key="1">
    <source>
        <dbReference type="EMBL" id="MFN2101783.1"/>
    </source>
</evidence>
<dbReference type="EMBL" id="JBDLBQ010000002">
    <property type="protein sequence ID" value="MFN2101783.1"/>
    <property type="molecule type" value="Genomic_DNA"/>
</dbReference>
<dbReference type="RefSeq" id="WP_270598251.1">
    <property type="nucleotide sequence ID" value="NZ_JBDLBQ010000002.1"/>
</dbReference>
<organism evidence="1 2">
    <name type="scientific">Finegoldia dalianensis</name>
    <dbReference type="NCBI Taxonomy" id="3145239"/>
    <lineage>
        <taxon>Bacteria</taxon>
        <taxon>Bacillati</taxon>
        <taxon>Bacillota</taxon>
        <taxon>Tissierellia</taxon>
        <taxon>Tissierellales</taxon>
        <taxon>Peptoniphilaceae</taxon>
        <taxon>Finegoldia</taxon>
    </lineage>
</organism>
<sequence>MQNDDINSRTIAIVKKAGIVTAKQVINLMKKILEINKHKAQIEQSRPLEKFKKVKVKDLVKKGKVETLELNDIDLKALKKELKRYGVKFSIKKDLENGNNIIFFQAKDIKVMEQAFKKTVQKFTKDKSRKRKSVIERLNNFKDKVKDTIDRDKVKHKHQEQSL</sequence>
<accession>A0ABW9KBV1</accession>
<name>A0ABW9KBV1_9FIRM</name>
<evidence type="ECO:0000313" key="2">
    <source>
        <dbReference type="Proteomes" id="UP001634413"/>
    </source>
</evidence>
<keyword evidence="2" id="KW-1185">Reference proteome</keyword>
<dbReference type="Proteomes" id="UP001634413">
    <property type="component" value="Unassembled WGS sequence"/>
</dbReference>
<gene>
    <name evidence="1" type="ORF">ABDJ34_02570</name>
</gene>
<dbReference type="InterPro" id="IPR024234">
    <property type="entry name" value="DUF3801"/>
</dbReference>
<comment type="caution">
    <text evidence="1">The sequence shown here is derived from an EMBL/GenBank/DDBJ whole genome shotgun (WGS) entry which is preliminary data.</text>
</comment>